<dbReference type="EMBL" id="CP011129">
    <property type="protein sequence ID" value="ALN82471.1"/>
    <property type="molecule type" value="Genomic_DNA"/>
</dbReference>
<dbReference type="PATRIC" id="fig|84531.8.peg.4358"/>
<dbReference type="Proteomes" id="UP000060787">
    <property type="component" value="Chromosome"/>
</dbReference>
<evidence type="ECO:0000256" key="1">
    <source>
        <dbReference type="SAM" id="MobiDB-lite"/>
    </source>
</evidence>
<protein>
    <submittedName>
        <fullName evidence="2">Uncharacterized protein</fullName>
    </submittedName>
</protein>
<dbReference type="eggNOG" id="ENOG5033DZS">
    <property type="taxonomic scope" value="Bacteria"/>
</dbReference>
<name>A0A0S2FG42_LYSAN</name>
<gene>
    <name evidence="2" type="ORF">LA76x_4361</name>
</gene>
<organism evidence="2 3">
    <name type="scientific">Lysobacter antibioticus</name>
    <dbReference type="NCBI Taxonomy" id="84531"/>
    <lineage>
        <taxon>Bacteria</taxon>
        <taxon>Pseudomonadati</taxon>
        <taxon>Pseudomonadota</taxon>
        <taxon>Gammaproteobacteria</taxon>
        <taxon>Lysobacterales</taxon>
        <taxon>Lysobacteraceae</taxon>
        <taxon>Lysobacter</taxon>
    </lineage>
</organism>
<reference evidence="2 3" key="1">
    <citation type="journal article" date="2015" name="BMC Genomics">
        <title>Comparative genomics and metabolic profiling of the genus Lysobacter.</title>
        <authorList>
            <person name="de Bruijn I."/>
            <person name="Cheng X."/>
            <person name="de Jager V."/>
            <person name="Exposito R.G."/>
            <person name="Watrous J."/>
            <person name="Patel N."/>
            <person name="Postma J."/>
            <person name="Dorrestein P.C."/>
            <person name="Kobayashi D."/>
            <person name="Raaijmakers J.M."/>
        </authorList>
    </citation>
    <scope>NUCLEOTIDE SEQUENCE [LARGE SCALE GENOMIC DNA]</scope>
    <source>
        <strain evidence="2 3">76</strain>
    </source>
</reference>
<evidence type="ECO:0000313" key="2">
    <source>
        <dbReference type="EMBL" id="ALN82471.1"/>
    </source>
</evidence>
<evidence type="ECO:0000313" key="3">
    <source>
        <dbReference type="Proteomes" id="UP000060787"/>
    </source>
</evidence>
<dbReference type="KEGG" id="lab:LA76x_4361"/>
<keyword evidence="3" id="KW-1185">Reference proteome</keyword>
<feature type="region of interest" description="Disordered" evidence="1">
    <location>
        <begin position="593"/>
        <end position="614"/>
    </location>
</feature>
<accession>A0A0S2FG42</accession>
<proteinExistence type="predicted"/>
<dbReference type="AlphaFoldDB" id="A0A0S2FG42"/>
<sequence>MSFSGRPDWRMPMQVGERIAFAAYERPGAFQLPPVLLAAHGAGAVPPTTPGIGGEPPMRLDIFQQDRGNAGLERFSILSIAFAAEFGLDEARRVAFDAGQNAVLSALPNEGGWLRLSAVEALDLPSSLGELLPLDSASLGSTGLAVRLDSAATDLFVAALQRGLLAVNGQAWLRVRGVADRLPLTMNFDPAALLAAVRTLGGGTTTLDLALLRQRLIEAPQSMGLGLAASSGDLLKEPLADALIDRLVVRYANLLPSPADAATGVRVAFDAAAMATGSVHWNLSEPVLAPRLFAVEADPLGPLRTLPAASLHDVVVRRHDVRSLSSGWRAITVRPNLPERRIGIVQAQVDVQVPAKPPARMFTIKASARLAAADRPTTLDLRLSPKEELNYAWQATALLLSDGRAETIKGPLRTSSREHLLVAPDDFGLRFVPVEAEPVFVEQADIEVECKGLRKGKPWSARANLDRGSASFAFAIPADVEQATIRASARARSDGTRRAMAPVDAEALRLDAFSFEGSGSRELALHCEFDDDAPQRVIEIAPEDATDEPARRRQVRFTRSAPQAQWTWLSLSPFRSGYRWRWSAQSPWSEVLQPDTPLQLHSSDAPRTTIGERT</sequence>
<dbReference type="STRING" id="84531.LA76x_4361"/>